<dbReference type="InterPro" id="IPR032259">
    <property type="entry name" value="HIBYL-CoA-H"/>
</dbReference>
<dbReference type="Proteomes" id="UP000238479">
    <property type="component" value="Chromosome 1"/>
</dbReference>
<evidence type="ECO:0000256" key="5">
    <source>
        <dbReference type="SAM" id="MobiDB-lite"/>
    </source>
</evidence>
<dbReference type="Pfam" id="PF16113">
    <property type="entry name" value="ECH_2"/>
    <property type="match status" value="1"/>
</dbReference>
<comment type="catalytic activity">
    <reaction evidence="1 4">
        <text>3-hydroxy-2-methylpropanoyl-CoA + H2O = 3-hydroxy-2-methylpropanoate + CoA + H(+)</text>
        <dbReference type="Rhea" id="RHEA:20888"/>
        <dbReference type="ChEBI" id="CHEBI:11805"/>
        <dbReference type="ChEBI" id="CHEBI:15377"/>
        <dbReference type="ChEBI" id="CHEBI:15378"/>
        <dbReference type="ChEBI" id="CHEBI:57287"/>
        <dbReference type="ChEBI" id="CHEBI:57340"/>
        <dbReference type="EC" id="3.1.2.4"/>
    </reaction>
</comment>
<accession>A0A2P6SI98</accession>
<organism evidence="7 8">
    <name type="scientific">Rosa chinensis</name>
    <name type="common">China rose</name>
    <dbReference type="NCBI Taxonomy" id="74649"/>
    <lineage>
        <taxon>Eukaryota</taxon>
        <taxon>Viridiplantae</taxon>
        <taxon>Streptophyta</taxon>
        <taxon>Embryophyta</taxon>
        <taxon>Tracheophyta</taxon>
        <taxon>Spermatophyta</taxon>
        <taxon>Magnoliopsida</taxon>
        <taxon>eudicotyledons</taxon>
        <taxon>Gunneridae</taxon>
        <taxon>Pentapetalae</taxon>
        <taxon>rosids</taxon>
        <taxon>fabids</taxon>
        <taxon>Rosales</taxon>
        <taxon>Rosaceae</taxon>
        <taxon>Rosoideae</taxon>
        <taxon>Rosoideae incertae sedis</taxon>
        <taxon>Rosa</taxon>
    </lineage>
</organism>
<dbReference type="STRING" id="74649.A0A2P6SI98"/>
<dbReference type="PANTHER" id="PTHR43176">
    <property type="entry name" value="3-HYDROXYISOBUTYRYL-COA HYDROLASE-RELATED"/>
    <property type="match status" value="1"/>
</dbReference>
<keyword evidence="8" id="KW-1185">Reference proteome</keyword>
<proteinExistence type="inferred from homology"/>
<comment type="similarity">
    <text evidence="4">Belongs to the enoyl-CoA hydratase/isomerase family.</text>
</comment>
<evidence type="ECO:0000256" key="4">
    <source>
        <dbReference type="RuleBase" id="RU369070"/>
    </source>
</evidence>
<comment type="caution">
    <text evidence="7">The sequence shown here is derived from an EMBL/GenBank/DDBJ whole genome shotgun (WGS) entry which is preliminary data.</text>
</comment>
<sequence>MASFNSDRRPDPEVLVQENNSSTRTLALNRPRHMNALSLEMFSRLSDLFLAYDHDTKVKLVMLKGTGKAFSAGGDIAAIARHLTNGDWRSVVKESDEAYKLLFLIATYSKPQLSVLNGIAIGRGACIFLPSKFRIVTENSTFSIPETALGGFPDMGASYFLSRFPGFFGEYLVLTGAKLEGPEMLACGLATHFVPATKLTLLEEALACKVASTNDSTSITDLLFYISAVINEYSVQPALKETGSACHKMDVIEKCFSNRTVEEILSALEKEADTYLEDDPWMLSTIQSLKKASPTGLKISLRSIREGRSQGLGECLVREHRMLYHLVRGKVSRDFIEGCTTLLWDKNKIHKWNPCKLELVTDQMIDLFFSKLDDDAEPEELKLPERSNLRTIAKL</sequence>
<comment type="function">
    <text evidence="4">Hydrolyzes 3-hydroxyisobutyryl-CoA (HIBYL-CoA), a saline catabolite. Has high activity toward isobutyryl-CoA. Could be an isobutyryl-CoA dehydrogenase that functions in valine catabolism.</text>
</comment>
<feature type="domain" description="Enoyl-CoA hydratase/isomerase" evidence="6">
    <location>
        <begin position="24"/>
        <end position="369"/>
    </location>
</feature>
<dbReference type="SUPFAM" id="SSF52096">
    <property type="entry name" value="ClpP/crotonase"/>
    <property type="match status" value="1"/>
</dbReference>
<dbReference type="InterPro" id="IPR045004">
    <property type="entry name" value="ECH_dom"/>
</dbReference>
<reference evidence="7 8" key="1">
    <citation type="journal article" date="2018" name="Nat. Genet.">
        <title>The Rosa genome provides new insights in the design of modern roses.</title>
        <authorList>
            <person name="Bendahmane M."/>
        </authorList>
    </citation>
    <scope>NUCLEOTIDE SEQUENCE [LARGE SCALE GENOMIC DNA]</scope>
    <source>
        <strain evidence="8">cv. Old Blush</strain>
    </source>
</reference>
<evidence type="ECO:0000256" key="3">
    <source>
        <dbReference type="ARBA" id="ARBA00022801"/>
    </source>
</evidence>
<protein>
    <recommendedName>
        <fullName evidence="2 4">3-hydroxyisobutyryl-CoA hydrolase</fullName>
        <shortName evidence="4">HIB-CoA hydrolase</shortName>
        <shortName evidence="4">HIBYL-CoA-H</shortName>
        <ecNumber evidence="2 4">3.1.2.4</ecNumber>
    </recommendedName>
    <alternativeName>
        <fullName evidence="4">3-hydroxyisobutyryl-coenzyme A hydrolase</fullName>
    </alternativeName>
</protein>
<gene>
    <name evidence="7" type="ORF">RchiOBHm_Chr1g0358891</name>
</gene>
<keyword evidence="3 4" id="KW-0378">Hydrolase</keyword>
<comment type="pathway">
    <text evidence="4">Amino-acid degradation; L-valine degradation.</text>
</comment>
<dbReference type="PANTHER" id="PTHR43176:SF3">
    <property type="entry name" value="3-HYDROXYISOBUTYRYL-COA HYDROLASE, MITOCHONDRIAL"/>
    <property type="match status" value="1"/>
</dbReference>
<feature type="compositionally biased region" description="Basic and acidic residues" evidence="5">
    <location>
        <begin position="1"/>
        <end position="12"/>
    </location>
</feature>
<evidence type="ECO:0000259" key="6">
    <source>
        <dbReference type="Pfam" id="PF16113"/>
    </source>
</evidence>
<evidence type="ECO:0000313" key="7">
    <source>
        <dbReference type="EMBL" id="PRQ58397.1"/>
    </source>
</evidence>
<dbReference type="EMBL" id="PDCK01000039">
    <property type="protein sequence ID" value="PRQ58397.1"/>
    <property type="molecule type" value="Genomic_DNA"/>
</dbReference>
<dbReference type="Gene3D" id="3.90.226.10">
    <property type="entry name" value="2-enoyl-CoA Hydratase, Chain A, domain 1"/>
    <property type="match status" value="1"/>
</dbReference>
<evidence type="ECO:0000256" key="2">
    <source>
        <dbReference type="ARBA" id="ARBA00011915"/>
    </source>
</evidence>
<dbReference type="GO" id="GO:0003860">
    <property type="term" value="F:3-hydroxyisobutyryl-CoA hydrolase activity"/>
    <property type="evidence" value="ECO:0007669"/>
    <property type="project" value="UniProtKB-UniRule"/>
</dbReference>
<dbReference type="GO" id="GO:0006574">
    <property type="term" value="P:L-valine catabolic process"/>
    <property type="evidence" value="ECO:0007669"/>
    <property type="project" value="UniProtKB-UniRule"/>
</dbReference>
<dbReference type="InterPro" id="IPR029045">
    <property type="entry name" value="ClpP/crotonase-like_dom_sf"/>
</dbReference>
<name>A0A2P6SI98_ROSCH</name>
<dbReference type="AlphaFoldDB" id="A0A2P6SI98"/>
<evidence type="ECO:0000256" key="1">
    <source>
        <dbReference type="ARBA" id="ARBA00001709"/>
    </source>
</evidence>
<dbReference type="CDD" id="cd06558">
    <property type="entry name" value="crotonase-like"/>
    <property type="match status" value="1"/>
</dbReference>
<feature type="region of interest" description="Disordered" evidence="5">
    <location>
        <begin position="1"/>
        <end position="20"/>
    </location>
</feature>
<dbReference type="EC" id="3.1.2.4" evidence="2 4"/>
<dbReference type="Gramene" id="PRQ58397">
    <property type="protein sequence ID" value="PRQ58397"/>
    <property type="gene ID" value="RchiOBHm_Chr1g0358891"/>
</dbReference>
<evidence type="ECO:0000313" key="8">
    <source>
        <dbReference type="Proteomes" id="UP000238479"/>
    </source>
</evidence>